<gene>
    <name evidence="5" type="ORF">G4L39_10605</name>
</gene>
<dbReference type="GO" id="GO:0016788">
    <property type="term" value="F:hydrolase activity, acting on ester bonds"/>
    <property type="evidence" value="ECO:0007669"/>
    <property type="project" value="UniProtKB-ARBA"/>
</dbReference>
<dbReference type="PANTHER" id="PTHR43695">
    <property type="entry name" value="PUTATIVE (AFU_ORTHOLOGUE AFUA_2G17250)-RELATED"/>
    <property type="match status" value="1"/>
</dbReference>
<dbReference type="Pfam" id="PF13472">
    <property type="entry name" value="Lipase_GDSL_2"/>
    <property type="match status" value="1"/>
</dbReference>
<dbReference type="InterPro" id="IPR036514">
    <property type="entry name" value="SGNH_hydro_sf"/>
</dbReference>
<organism evidence="5 6">
    <name type="scientific">Limisphaera ngatamarikiensis</name>
    <dbReference type="NCBI Taxonomy" id="1324935"/>
    <lineage>
        <taxon>Bacteria</taxon>
        <taxon>Pseudomonadati</taxon>
        <taxon>Verrucomicrobiota</taxon>
        <taxon>Verrucomicrobiia</taxon>
        <taxon>Limisphaerales</taxon>
        <taxon>Limisphaeraceae</taxon>
        <taxon>Limisphaera</taxon>
    </lineage>
</organism>
<dbReference type="InterPro" id="IPR037459">
    <property type="entry name" value="RhgT-like"/>
</dbReference>
<dbReference type="Gene3D" id="3.40.50.1110">
    <property type="entry name" value="SGNH hydrolase"/>
    <property type="match status" value="1"/>
</dbReference>
<keyword evidence="2" id="KW-0378">Hydrolase</keyword>
<evidence type="ECO:0000256" key="2">
    <source>
        <dbReference type="ARBA" id="ARBA00022801"/>
    </source>
</evidence>
<feature type="chain" id="PRO_5027030403" description="SGNH hydrolase-type esterase domain-containing protein" evidence="3">
    <location>
        <begin position="28"/>
        <end position="613"/>
    </location>
</feature>
<name>A0A6M1RQL3_9BACT</name>
<keyword evidence="3" id="KW-0732">Signal</keyword>
<dbReference type="AlphaFoldDB" id="A0A6M1RQL3"/>
<keyword evidence="6" id="KW-1185">Reference proteome</keyword>
<dbReference type="SUPFAM" id="SSF75005">
    <property type="entry name" value="Arabinanase/levansucrase/invertase"/>
    <property type="match status" value="2"/>
</dbReference>
<comment type="similarity">
    <text evidence="1">Belongs to the 'GDSL' lipolytic enzyme family.</text>
</comment>
<dbReference type="EMBL" id="JAAKYA010000072">
    <property type="protein sequence ID" value="NGO39839.1"/>
    <property type="molecule type" value="Genomic_DNA"/>
</dbReference>
<evidence type="ECO:0000259" key="4">
    <source>
        <dbReference type="Pfam" id="PF13472"/>
    </source>
</evidence>
<dbReference type="InterPro" id="IPR013830">
    <property type="entry name" value="SGNH_hydro"/>
</dbReference>
<dbReference type="PANTHER" id="PTHR43695:SF1">
    <property type="entry name" value="RHAMNOGALACTURONAN ACETYLESTERASE"/>
    <property type="match status" value="1"/>
</dbReference>
<dbReference type="RefSeq" id="WP_165108085.1">
    <property type="nucleotide sequence ID" value="NZ_JAAKYA010000072.1"/>
</dbReference>
<feature type="domain" description="SGNH hydrolase-type esterase" evidence="4">
    <location>
        <begin position="382"/>
        <end position="582"/>
    </location>
</feature>
<evidence type="ECO:0000313" key="6">
    <source>
        <dbReference type="Proteomes" id="UP000477311"/>
    </source>
</evidence>
<protein>
    <recommendedName>
        <fullName evidence="4">SGNH hydrolase-type esterase domain-containing protein</fullName>
    </recommendedName>
</protein>
<dbReference type="CDD" id="cd01821">
    <property type="entry name" value="Rhamnogalacturan_acetylesterase_like"/>
    <property type="match status" value="1"/>
</dbReference>
<evidence type="ECO:0000313" key="5">
    <source>
        <dbReference type="EMBL" id="NGO39839.1"/>
    </source>
</evidence>
<feature type="signal peptide" evidence="3">
    <location>
        <begin position="1"/>
        <end position="27"/>
    </location>
</feature>
<dbReference type="Gene3D" id="2.115.10.20">
    <property type="entry name" value="Glycosyl hydrolase domain, family 43"/>
    <property type="match status" value="2"/>
</dbReference>
<reference evidence="5 6" key="1">
    <citation type="submission" date="2020-02" db="EMBL/GenBank/DDBJ databases">
        <title>Draft genome sequence of Limisphaera ngatamarikiensis NGM72.4T, a thermophilic Verrucomicrobia grouped in subdivision 3.</title>
        <authorList>
            <person name="Carere C.R."/>
            <person name="Steen J."/>
            <person name="Hugenholtz P."/>
            <person name="Stott M.B."/>
        </authorList>
    </citation>
    <scope>NUCLEOTIDE SEQUENCE [LARGE SCALE GENOMIC DNA]</scope>
    <source>
        <strain evidence="5 6">NGM72.4</strain>
    </source>
</reference>
<proteinExistence type="inferred from homology"/>
<evidence type="ECO:0000256" key="3">
    <source>
        <dbReference type="SAM" id="SignalP"/>
    </source>
</evidence>
<accession>A0A6M1RQL3</accession>
<dbReference type="SUPFAM" id="SSF52266">
    <property type="entry name" value="SGNH hydrolase"/>
    <property type="match status" value="1"/>
</dbReference>
<evidence type="ECO:0000256" key="1">
    <source>
        <dbReference type="ARBA" id="ARBA00008668"/>
    </source>
</evidence>
<comment type="caution">
    <text evidence="5">The sequence shown here is derived from an EMBL/GenBank/DDBJ whole genome shotgun (WGS) entry which is preliminary data.</text>
</comment>
<sequence>MNRSHPSFGTAAGIAFAGLALLGAARAGTVTTDPTAPVDPAVLQRIYEEVKTPYKYGIVLRPPPGLKVDCPNVFRFGGRWYMVYVQFENDPQGYTTQLAVSDDLLHWQPLGTILERGPAGSWDAANAAGGLALVDPDWNGSHALLSYEGFYWMTYLGGPNPGYEAPPLMIGLARTRHPDRPVPWTKHPDPILKPDDPDSRPFESGVLFKSHILRDDSLGLGAPFVMFYNARPPRGDETIGIAVSDDLRTWRRHGTNPVIAAPRPPHLKHGVICGDPQIVRIHGHWVMFYFGAFWKPGAFDTFAVSRDLQHWTPWTGPDLVAPSEPWDREFAHKPWVLKHNGVVYHFYCAVGDQGRVIALATSRDLRAQPPPPPAPPLPTLWLIGDSTVQTTTPGQMGWGTQLPRFFNTNVVRIINRARGGRSSRTFITEGLWDQVRAELRPGDFVLLQFGHNDGGPLDEGRARASLHGTGEETVSITNRTTGMKETVHTYGHYLRRYIRDTLDHGATPIVLSPVPRNRWENGRVLRNRQDYGGWAATVAAELNVPFIDLNDLVARHYESLGANVVSNRYFREGDHTHTTPEGALATARILATALAQLTNSPVPGWIRIPSSNE</sequence>
<dbReference type="InterPro" id="IPR023296">
    <property type="entry name" value="Glyco_hydro_beta-prop_sf"/>
</dbReference>
<dbReference type="Proteomes" id="UP000477311">
    <property type="component" value="Unassembled WGS sequence"/>
</dbReference>